<protein>
    <submittedName>
        <fullName evidence="1">Uncharacterized protein</fullName>
    </submittedName>
</protein>
<dbReference type="RefSeq" id="XP_001013912.1">
    <property type="nucleotide sequence ID" value="XM_001013912.1"/>
</dbReference>
<dbReference type="AlphaFoldDB" id="Q23B17"/>
<proteinExistence type="predicted"/>
<evidence type="ECO:0000313" key="2">
    <source>
        <dbReference type="Proteomes" id="UP000009168"/>
    </source>
</evidence>
<dbReference type="KEGG" id="tet:TTHERM_00652610"/>
<accession>Q23B17</accession>
<dbReference type="InParanoid" id="Q23B17"/>
<dbReference type="EMBL" id="GG662720">
    <property type="protein sequence ID" value="EAR93667.1"/>
    <property type="molecule type" value="Genomic_DNA"/>
</dbReference>
<organism evidence="1 2">
    <name type="scientific">Tetrahymena thermophila (strain SB210)</name>
    <dbReference type="NCBI Taxonomy" id="312017"/>
    <lineage>
        <taxon>Eukaryota</taxon>
        <taxon>Sar</taxon>
        <taxon>Alveolata</taxon>
        <taxon>Ciliophora</taxon>
        <taxon>Intramacronucleata</taxon>
        <taxon>Oligohymenophorea</taxon>
        <taxon>Hymenostomatida</taxon>
        <taxon>Tetrahymenina</taxon>
        <taxon>Tetrahymenidae</taxon>
        <taxon>Tetrahymena</taxon>
    </lineage>
</organism>
<evidence type="ECO:0000313" key="1">
    <source>
        <dbReference type="EMBL" id="EAR93667.1"/>
    </source>
</evidence>
<keyword evidence="2" id="KW-1185">Reference proteome</keyword>
<gene>
    <name evidence="1" type="ORF">TTHERM_00652610</name>
</gene>
<reference evidence="2" key="1">
    <citation type="journal article" date="2006" name="PLoS Biol.">
        <title>Macronuclear genome sequence of the ciliate Tetrahymena thermophila, a model eukaryote.</title>
        <authorList>
            <person name="Eisen J.A."/>
            <person name="Coyne R.S."/>
            <person name="Wu M."/>
            <person name="Wu D."/>
            <person name="Thiagarajan M."/>
            <person name="Wortman J.R."/>
            <person name="Badger J.H."/>
            <person name="Ren Q."/>
            <person name="Amedeo P."/>
            <person name="Jones K.M."/>
            <person name="Tallon L.J."/>
            <person name="Delcher A.L."/>
            <person name="Salzberg S.L."/>
            <person name="Silva J.C."/>
            <person name="Haas B.J."/>
            <person name="Majoros W.H."/>
            <person name="Farzad M."/>
            <person name="Carlton J.M."/>
            <person name="Smith R.K. Jr."/>
            <person name="Garg J."/>
            <person name="Pearlman R.E."/>
            <person name="Karrer K.M."/>
            <person name="Sun L."/>
            <person name="Manning G."/>
            <person name="Elde N.C."/>
            <person name="Turkewitz A.P."/>
            <person name="Asai D.J."/>
            <person name="Wilkes D.E."/>
            <person name="Wang Y."/>
            <person name="Cai H."/>
            <person name="Collins K."/>
            <person name="Stewart B.A."/>
            <person name="Lee S.R."/>
            <person name="Wilamowska K."/>
            <person name="Weinberg Z."/>
            <person name="Ruzzo W.L."/>
            <person name="Wloga D."/>
            <person name="Gaertig J."/>
            <person name="Frankel J."/>
            <person name="Tsao C.-C."/>
            <person name="Gorovsky M.A."/>
            <person name="Keeling P.J."/>
            <person name="Waller R.F."/>
            <person name="Patron N.J."/>
            <person name="Cherry J.M."/>
            <person name="Stover N.A."/>
            <person name="Krieger C.J."/>
            <person name="del Toro C."/>
            <person name="Ryder H.F."/>
            <person name="Williamson S.C."/>
            <person name="Barbeau R.A."/>
            <person name="Hamilton E.P."/>
            <person name="Orias E."/>
        </authorList>
    </citation>
    <scope>NUCLEOTIDE SEQUENCE [LARGE SCALE GENOMIC DNA]</scope>
    <source>
        <strain evidence="2">SB210</strain>
    </source>
</reference>
<dbReference type="Proteomes" id="UP000009168">
    <property type="component" value="Unassembled WGS sequence"/>
</dbReference>
<sequence>MSSLFQGIKLNIFTVNIITKQSINCPALTIVIENQVDIQLYLKSTNCYFKQLLSQNGEQSAGRETKLIAVQRPKVDKRHYGRQPKKYNPLIYII</sequence>
<dbReference type="GeneID" id="7842229"/>
<dbReference type="HOGENOM" id="CLU_2390900_0_0_1"/>
<name>Q23B17_TETTS</name>